<comment type="caution">
    <text evidence="1">The sequence shown here is derived from an EMBL/GenBank/DDBJ whole genome shotgun (WGS) entry which is preliminary data.</text>
</comment>
<gene>
    <name evidence="1" type="ORF">P2G67_11015</name>
</gene>
<dbReference type="EMBL" id="JARHUD010000006">
    <property type="protein sequence ID" value="MDF2096508.1"/>
    <property type="molecule type" value="Genomic_DNA"/>
</dbReference>
<evidence type="ECO:0000313" key="1">
    <source>
        <dbReference type="EMBL" id="MDF2096508.1"/>
    </source>
</evidence>
<name>A0ABT5YNG5_9PROT</name>
<keyword evidence="2" id="KW-1185">Reference proteome</keyword>
<organism evidence="1 2">
    <name type="scientific">Aquibaculum arenosum</name>
    <dbReference type="NCBI Taxonomy" id="3032591"/>
    <lineage>
        <taxon>Bacteria</taxon>
        <taxon>Pseudomonadati</taxon>
        <taxon>Pseudomonadota</taxon>
        <taxon>Alphaproteobacteria</taxon>
        <taxon>Rhodospirillales</taxon>
        <taxon>Rhodovibrionaceae</taxon>
        <taxon>Aquibaculum</taxon>
    </lineage>
</organism>
<dbReference type="Proteomes" id="UP001215503">
    <property type="component" value="Unassembled WGS sequence"/>
</dbReference>
<sequence length="121" mass="12471">MVLLSALLLAGCVTNGVPHAGPEGQSEAAVAAPANLDVRSEELIGLPPSALAETLGQPPVLRRDQPAEIWQYRGGDCVLDVFLYEGDSGSQVVHLEARDGRANPLAPQDCLMDLAGGAATG</sequence>
<proteinExistence type="predicted"/>
<accession>A0ABT5YNG5</accession>
<reference evidence="1 2" key="1">
    <citation type="submission" date="2023-03" db="EMBL/GenBank/DDBJ databases">
        <title>Fodinicurvata sp. CAU 1616 isolated from sea sendiment.</title>
        <authorList>
            <person name="Kim W."/>
        </authorList>
    </citation>
    <scope>NUCLEOTIDE SEQUENCE [LARGE SCALE GENOMIC DNA]</scope>
    <source>
        <strain evidence="1 2">CAU 1616</strain>
    </source>
</reference>
<evidence type="ECO:0000313" key="2">
    <source>
        <dbReference type="Proteomes" id="UP001215503"/>
    </source>
</evidence>
<protein>
    <recommendedName>
        <fullName evidence="3">Lipoprotein SmpA/OmlA domain-containing protein</fullName>
    </recommendedName>
</protein>
<dbReference type="RefSeq" id="WP_275823001.1">
    <property type="nucleotide sequence ID" value="NZ_JARHUD010000006.1"/>
</dbReference>
<evidence type="ECO:0008006" key="3">
    <source>
        <dbReference type="Google" id="ProtNLM"/>
    </source>
</evidence>